<protein>
    <submittedName>
        <fullName evidence="2">Exonuclease</fullName>
    </submittedName>
</protein>
<evidence type="ECO:0000259" key="1">
    <source>
        <dbReference type="Pfam" id="PF13482"/>
    </source>
</evidence>
<organism evidence="2 3">
    <name type="scientific">Candidatus Magnetominusculus xianensis</name>
    <dbReference type="NCBI Taxonomy" id="1748249"/>
    <lineage>
        <taxon>Bacteria</taxon>
        <taxon>Pseudomonadati</taxon>
        <taxon>Nitrospirota</taxon>
        <taxon>Nitrospiria</taxon>
        <taxon>Nitrospirales</taxon>
        <taxon>Nitrospiraceae</taxon>
        <taxon>Candidatus Magnetominusculus</taxon>
    </lineage>
</organism>
<dbReference type="PANTHER" id="PTHR38462:SF1">
    <property type="entry name" value="YPRB RIBONUCLEASE H-LIKE DOMAIN-CONTAINING PROTEIN"/>
    <property type="match status" value="1"/>
</dbReference>
<dbReference type="PANTHER" id="PTHR38462">
    <property type="entry name" value="EXONUCLEASE-LIKE PROTEIN"/>
    <property type="match status" value="1"/>
</dbReference>
<dbReference type="EMBL" id="LNQR01000092">
    <property type="protein sequence ID" value="KWT82058.1"/>
    <property type="molecule type" value="Genomic_DNA"/>
</dbReference>
<sequence length="249" mass="28958">MLEGVGEKTEKRLWRRGIVTWDDFLGKETIPFISREKKVRADEHLKMLDSVLSNPSRLARHIERKEHWRAFEIFRDGAVGLDIETNGRPYDNGGYVTVVGLYDGKNYKCLIRGKDLTQDNLAASLSPYKYLITFYGVVFDIPFLKRCYQSLRIDIPHYDICLESKRLGLKGGFKYFEKCFGIYRDDDIAGMDGFDAVKLWQMYKRGDRASLDTLIKYNREDTVNLMTIGEQIYTQLKKSTGIEEYINAQ</sequence>
<reference evidence="2 3" key="1">
    <citation type="submission" date="2015-11" db="EMBL/GenBank/DDBJ databases">
        <authorList>
            <person name="Lin W."/>
        </authorList>
    </citation>
    <scope>NUCLEOTIDE SEQUENCE [LARGE SCALE GENOMIC DNA]</scope>
    <source>
        <strain evidence="2 3">HCH-1</strain>
    </source>
</reference>
<name>A0ABR5SCN9_9BACT</name>
<comment type="caution">
    <text evidence="2">The sequence shown here is derived from an EMBL/GenBank/DDBJ whole genome shotgun (WGS) entry which is preliminary data.</text>
</comment>
<feature type="domain" description="YprB ribonuclease H-like" evidence="1">
    <location>
        <begin position="81"/>
        <end position="232"/>
    </location>
</feature>
<keyword evidence="2" id="KW-0540">Nuclease</keyword>
<dbReference type="Proteomes" id="UP000060487">
    <property type="component" value="Unassembled WGS sequence"/>
</dbReference>
<dbReference type="GO" id="GO:0004527">
    <property type="term" value="F:exonuclease activity"/>
    <property type="evidence" value="ECO:0007669"/>
    <property type="project" value="UniProtKB-KW"/>
</dbReference>
<dbReference type="InterPro" id="IPR012337">
    <property type="entry name" value="RNaseH-like_sf"/>
</dbReference>
<keyword evidence="2" id="KW-0269">Exonuclease</keyword>
<evidence type="ECO:0000313" key="2">
    <source>
        <dbReference type="EMBL" id="KWT82058.1"/>
    </source>
</evidence>
<accession>A0ABR5SCN9</accession>
<evidence type="ECO:0000313" key="3">
    <source>
        <dbReference type="Proteomes" id="UP000060487"/>
    </source>
</evidence>
<keyword evidence="2" id="KW-0378">Hydrolase</keyword>
<proteinExistence type="predicted"/>
<keyword evidence="3" id="KW-1185">Reference proteome</keyword>
<gene>
    <name evidence="2" type="ORF">ASN18_2565</name>
</gene>
<dbReference type="Pfam" id="PF13482">
    <property type="entry name" value="RNase_H_2"/>
    <property type="match status" value="1"/>
</dbReference>
<dbReference type="SUPFAM" id="SSF53098">
    <property type="entry name" value="Ribonuclease H-like"/>
    <property type="match status" value="1"/>
</dbReference>
<dbReference type="InterPro" id="IPR038720">
    <property type="entry name" value="YprB_RNase_H-like_dom"/>
</dbReference>